<sequence>MVSRRGSSTIKLENFETAEALIENYRREFEINRLHETLESMLIEEDESISNILNDAYGDYSQISTELLPLIDSFIPSIKQFQEKIDTNINQVTSQVEKHSSDFNAKINNHSLLFIKKLELNMFTICHDEVHKYRETLSVTRNLFNKDDVNNAFLSIRLAHYCILRLLRIKDSIEKIYKTISRMNDEFGLEIENEYYNDSLEICNGFSGELKNLVIMASRKLLIDMDSELADSEDFNQNNNLLFQCIFLLDLKDEFIAIIKDYIGTEIIANYNFNVEKDDKLLFSNAICDLDNVINGEKLASFIKKVVLTMFNSGDVEYLKYIIDTYVQGILLFLLEHVENEFSDHIVSPTAPMDQFIHQLNSIVSIIEKNERILINYESDKLSTDRLKELKFKILIYFRENYFMNNYSKKWKFGTYWNLIYRNILNRRISIRNESVEFSKVYVYDNKKYWLKYTIEIIRQIRWILGNSSIHSGAPLPPSRYLVPLFTRCLYSSLSLLYDHSNYLLSFTEQSYFSENSCQNNSIWSSKTKPEHICCVLMDAVSFEEWTRLNFTKEVFFHIEKVRDEFGLGESFDLLESENVLNIDRLKLIVENELINDGYLAHINESLFKPLINKISIYLKNQTVILFDSGLRAVPCLYRLTTTSILSKNVEKIEDSEKIPSSYVENATKPIEVFLIFSLNAINSIIQDLSTSSIQKITEIYYDILSCALEQIFGEVFDLCEKQILSSKHQMASLQKLAQKSIEGSAANRIDPNIIASQYMTDIDAWIAKIFKLFTHFFNNLNKGSDEQIKEYIHAIKSAPNYIKLYNILNN</sequence>
<reference evidence="1" key="1">
    <citation type="submission" date="2022-10" db="EMBL/GenBank/DDBJ databases">
        <title>Adaptive evolution leads to modifications in subtelomeric GC content in a zoonotic Cryptosporidium species.</title>
        <authorList>
            <person name="Li J."/>
            <person name="Feng Y."/>
            <person name="Xiao L."/>
        </authorList>
    </citation>
    <scope>NUCLEOTIDE SEQUENCE</scope>
    <source>
        <strain evidence="1">33844</strain>
    </source>
</reference>
<organism evidence="1">
    <name type="scientific">Cryptosporidium canis</name>
    <dbReference type="NCBI Taxonomy" id="195482"/>
    <lineage>
        <taxon>Eukaryota</taxon>
        <taxon>Sar</taxon>
        <taxon>Alveolata</taxon>
        <taxon>Apicomplexa</taxon>
        <taxon>Conoidasida</taxon>
        <taxon>Coccidia</taxon>
        <taxon>Eucoccidiorida</taxon>
        <taxon>Eimeriorina</taxon>
        <taxon>Cryptosporidiidae</taxon>
        <taxon>Cryptosporidium</taxon>
    </lineage>
</organism>
<accession>A0A9D5DLH8</accession>
<dbReference type="OrthoDB" id="338456at2759"/>
<comment type="caution">
    <text evidence="1">The sequence shown here is derived from an EMBL/GenBank/DDBJ whole genome shotgun (WGS) entry which is preliminary data.</text>
</comment>
<evidence type="ECO:0000313" key="1">
    <source>
        <dbReference type="EMBL" id="KAJ1613355.1"/>
    </source>
</evidence>
<proteinExistence type="predicted"/>
<dbReference type="Proteomes" id="UP001067231">
    <property type="component" value="Unassembled WGS sequence"/>
</dbReference>
<dbReference type="EMBL" id="JAPCXC010000003">
    <property type="protein sequence ID" value="KAJ1613355.1"/>
    <property type="molecule type" value="Genomic_DNA"/>
</dbReference>
<protein>
    <submittedName>
        <fullName evidence="1">Uncharacterized protein</fullName>
    </submittedName>
</protein>
<gene>
    <name evidence="1" type="ORF">OJ253_195</name>
</gene>
<dbReference type="AlphaFoldDB" id="A0A9D5DLH8"/>
<name>A0A9D5DLH8_9CRYT</name>